<protein>
    <submittedName>
        <fullName evidence="2">ATPase 8</fullName>
    </submittedName>
</protein>
<proteinExistence type="predicted"/>
<evidence type="ECO:0000313" key="2">
    <source>
        <dbReference type="EMBL" id="AAL28028.1"/>
    </source>
</evidence>
<accession>Q94VR3</accession>
<keyword evidence="1" id="KW-1133">Transmembrane helix</keyword>
<evidence type="ECO:0000256" key="1">
    <source>
        <dbReference type="SAM" id="Phobius"/>
    </source>
</evidence>
<reference evidence="2" key="1">
    <citation type="submission" date="2001-07" db="EMBL/GenBank/DDBJ databases">
        <title>An examination of the classification of the Megascolecidae (Annelida, Oligochaeta) by nuclear (28S) and mitochondrial (12S, 16S) DNA analysis.</title>
        <authorList>
            <person name="Jamieson B.G.M."/>
            <person name="Tillier S."/>
            <person name="Tillier A."/>
            <person name="Justine J.-L."/>
            <person name="Ling E."/>
            <person name="James S."/>
            <person name="McDonald K."/>
            <person name="Hugall A.F."/>
        </authorList>
    </citation>
    <scope>NUCLEOTIDE SEQUENCE</scope>
    <source>
        <strain evidence="2">Oli33 Palmerston NP</strain>
    </source>
</reference>
<dbReference type="AlphaFoldDB" id="Q94VR3"/>
<dbReference type="EMBL" id="AF403432">
    <property type="protein sequence ID" value="AAL28028.1"/>
    <property type="molecule type" value="Genomic_DNA"/>
</dbReference>
<keyword evidence="1" id="KW-0472">Membrane</keyword>
<geneLocation type="mitochondrion" evidence="2"/>
<keyword evidence="1" id="KW-0812">Transmembrane</keyword>
<feature type="transmembrane region" description="Helical" evidence="1">
    <location>
        <begin position="6"/>
        <end position="29"/>
    </location>
</feature>
<organism evidence="2">
    <name type="scientific">Fletcherodrilus sigillatus</name>
    <dbReference type="NCBI Taxonomy" id="169895"/>
    <lineage>
        <taxon>Eukaryota</taxon>
        <taxon>Metazoa</taxon>
        <taxon>Spiralia</taxon>
        <taxon>Lophotrochozoa</taxon>
        <taxon>Annelida</taxon>
        <taxon>Clitellata</taxon>
        <taxon>Oligochaeta</taxon>
        <taxon>Crassiclitellata</taxon>
        <taxon>Megascolecida</taxon>
        <taxon>Megascolecidae</taxon>
        <taxon>Fletcherodrilus</taxon>
    </lineage>
</organism>
<name>Q94VR3_9ANNE</name>
<keyword evidence="2" id="KW-0496">Mitochondrion</keyword>
<sequence>MPHLSPMSWMMAILSTWSIMMLFTSNIWWSNQHIFKTTSHKMHNNMKTSWQWSLQDGW</sequence>